<keyword evidence="2" id="KW-1185">Reference proteome</keyword>
<sequence>MAVRIRTHPKMRVTAPSKSKNAVRAAAFTAANWWRTGISHVRRPGKTRKWHAANATAVRALLAEANREGRADPDFAPGRALWRGVSLQPVLDFVDAYRFHPKTVDAARDLMLEYIRRRNKSGALVRWNIGVIGNKPVPDGGRVVLPDGAVRRRVRPPATSP</sequence>
<dbReference type="AlphaFoldDB" id="A0A852U5A9"/>
<name>A0A852U5A9_9ACTN</name>
<dbReference type="Proteomes" id="UP000589036">
    <property type="component" value="Unassembled WGS sequence"/>
</dbReference>
<proteinExistence type="predicted"/>
<protein>
    <submittedName>
        <fullName evidence="1">Uncharacterized protein</fullName>
    </submittedName>
</protein>
<comment type="caution">
    <text evidence="1">The sequence shown here is derived from an EMBL/GenBank/DDBJ whole genome shotgun (WGS) entry which is preliminary data.</text>
</comment>
<evidence type="ECO:0000313" key="1">
    <source>
        <dbReference type="EMBL" id="NYE50073.1"/>
    </source>
</evidence>
<reference evidence="1 2" key="1">
    <citation type="submission" date="2020-07" db="EMBL/GenBank/DDBJ databases">
        <title>Sequencing the genomes of 1000 actinobacteria strains.</title>
        <authorList>
            <person name="Klenk H.-P."/>
        </authorList>
    </citation>
    <scope>NUCLEOTIDE SEQUENCE [LARGE SCALE GENOMIC DNA]</scope>
    <source>
        <strain evidence="1 2">CXB654</strain>
    </source>
</reference>
<dbReference type="EMBL" id="JACCCC010000001">
    <property type="protein sequence ID" value="NYE50073.1"/>
    <property type="molecule type" value="Genomic_DNA"/>
</dbReference>
<evidence type="ECO:0000313" key="2">
    <source>
        <dbReference type="Proteomes" id="UP000589036"/>
    </source>
</evidence>
<accession>A0A852U5A9</accession>
<dbReference type="RefSeq" id="WP_179645620.1">
    <property type="nucleotide sequence ID" value="NZ_BAAAYY010000014.1"/>
</dbReference>
<gene>
    <name evidence="1" type="ORF">HDA32_005193</name>
</gene>
<organism evidence="1 2">
    <name type="scientific">Spinactinospora alkalitolerans</name>
    <dbReference type="NCBI Taxonomy" id="687207"/>
    <lineage>
        <taxon>Bacteria</taxon>
        <taxon>Bacillati</taxon>
        <taxon>Actinomycetota</taxon>
        <taxon>Actinomycetes</taxon>
        <taxon>Streptosporangiales</taxon>
        <taxon>Nocardiopsidaceae</taxon>
        <taxon>Spinactinospora</taxon>
    </lineage>
</organism>